<dbReference type="RefSeq" id="WP_090058418.1">
    <property type="nucleotide sequence ID" value="NZ_FNCC01000019.1"/>
</dbReference>
<sequence>MIVDPADPNRFLVELSDLRGPLPDQVRRHRTALYAVVGWAHQYLVKPHPDLGRKGPVCPFAQGSLDRGLLYLAVHPGRPGAVTEITDALSRYREWYLELRATAGRAAQYLTFLVLFPESAYRLVDEAQSRLKAGYVAQGLMIGEFHDGPPPKAGLWNPEFRPLHSPVPMLAIRSLVPTDFPFLRDDRDFVAAYLDRVGPEEVPSRWRDEVAEVAAGFGLEVPATTPVQSRGDTRG</sequence>
<evidence type="ECO:0000313" key="3">
    <source>
        <dbReference type="Proteomes" id="UP000199623"/>
    </source>
</evidence>
<proteinExistence type="predicted"/>
<dbReference type="AlphaFoldDB" id="A0A1G8BH32"/>
<gene>
    <name evidence="2" type="ORF">SAMN05216553_11967</name>
</gene>
<accession>A0A1G8BH32</accession>
<keyword evidence="3" id="KW-1185">Reference proteome</keyword>
<evidence type="ECO:0000259" key="1">
    <source>
        <dbReference type="Pfam" id="PF21780"/>
    </source>
</evidence>
<dbReference type="InterPro" id="IPR049240">
    <property type="entry name" value="DUF6875"/>
</dbReference>
<reference evidence="3" key="1">
    <citation type="submission" date="2016-10" db="EMBL/GenBank/DDBJ databases">
        <authorList>
            <person name="Varghese N."/>
            <person name="Submissions S."/>
        </authorList>
    </citation>
    <scope>NUCLEOTIDE SEQUENCE [LARGE SCALE GENOMIC DNA]</scope>
    <source>
        <strain evidence="3">CGMCC 4.3506</strain>
    </source>
</reference>
<evidence type="ECO:0000313" key="2">
    <source>
        <dbReference type="EMBL" id="SDH32546.1"/>
    </source>
</evidence>
<organism evidence="2 3">
    <name type="scientific">Lentzea fradiae</name>
    <dbReference type="NCBI Taxonomy" id="200378"/>
    <lineage>
        <taxon>Bacteria</taxon>
        <taxon>Bacillati</taxon>
        <taxon>Actinomycetota</taxon>
        <taxon>Actinomycetes</taxon>
        <taxon>Pseudonocardiales</taxon>
        <taxon>Pseudonocardiaceae</taxon>
        <taxon>Lentzea</taxon>
    </lineage>
</organism>
<dbReference type="EMBL" id="FNCC01000019">
    <property type="protein sequence ID" value="SDH32546.1"/>
    <property type="molecule type" value="Genomic_DNA"/>
</dbReference>
<name>A0A1G8BH32_9PSEU</name>
<dbReference type="Proteomes" id="UP000199623">
    <property type="component" value="Unassembled WGS sequence"/>
</dbReference>
<protein>
    <recommendedName>
        <fullName evidence="1">DUF6875 domain-containing protein</fullName>
    </recommendedName>
</protein>
<dbReference type="Pfam" id="PF21780">
    <property type="entry name" value="DUF6875"/>
    <property type="match status" value="1"/>
</dbReference>
<dbReference type="OrthoDB" id="8420726at2"/>
<feature type="domain" description="DUF6875" evidence="1">
    <location>
        <begin position="35"/>
        <end position="205"/>
    </location>
</feature>
<dbReference type="STRING" id="200378.SAMN05216553_11967"/>